<evidence type="ECO:0000313" key="6">
    <source>
        <dbReference type="EMBL" id="CAE0406092.1"/>
    </source>
</evidence>
<dbReference type="InterPro" id="IPR036623">
    <property type="entry name" value="Hemimethylated_DNA-bd_sf"/>
</dbReference>
<dbReference type="SUPFAM" id="SSF48452">
    <property type="entry name" value="TPR-like"/>
    <property type="match status" value="1"/>
</dbReference>
<dbReference type="InterPro" id="IPR013105">
    <property type="entry name" value="TPR_2"/>
</dbReference>
<evidence type="ECO:0000256" key="4">
    <source>
        <dbReference type="SAM" id="MobiDB-lite"/>
    </source>
</evidence>
<dbReference type="SUPFAM" id="SSF141255">
    <property type="entry name" value="YccV-like"/>
    <property type="match status" value="1"/>
</dbReference>
<dbReference type="InterPro" id="IPR053189">
    <property type="entry name" value="Clp_protease_adapter_ClpF"/>
</dbReference>
<feature type="domain" description="Hemimethylated DNA-binding" evidence="5">
    <location>
        <begin position="491"/>
        <end position="596"/>
    </location>
</feature>
<evidence type="ECO:0000256" key="2">
    <source>
        <dbReference type="ARBA" id="ARBA00022803"/>
    </source>
</evidence>
<name>A0A7S3KZH7_9STRA</name>
<dbReference type="Pfam" id="PF08755">
    <property type="entry name" value="YccV-like"/>
    <property type="match status" value="1"/>
</dbReference>
<dbReference type="PANTHER" id="PTHR48439">
    <property type="entry name" value="HEMIMETHYLATED DNA-BINDING DOMAIN-CONTAINING PROTEIN"/>
    <property type="match status" value="1"/>
</dbReference>
<gene>
    <name evidence="6" type="ORF">ACOF00016_LOCUS4021</name>
</gene>
<dbReference type="GO" id="GO:0003677">
    <property type="term" value="F:DNA binding"/>
    <property type="evidence" value="ECO:0007669"/>
    <property type="project" value="InterPro"/>
</dbReference>
<dbReference type="InterPro" id="IPR019734">
    <property type="entry name" value="TPR_rpt"/>
</dbReference>
<dbReference type="SMART" id="SM00028">
    <property type="entry name" value="TPR"/>
    <property type="match status" value="3"/>
</dbReference>
<dbReference type="PROSITE" id="PS50293">
    <property type="entry name" value="TPR_REGION"/>
    <property type="match status" value="1"/>
</dbReference>
<keyword evidence="2 3" id="KW-0802">TPR repeat</keyword>
<dbReference type="Gene3D" id="2.30.30.390">
    <property type="entry name" value="Hemimethylated DNA-binding domain"/>
    <property type="match status" value="1"/>
</dbReference>
<protein>
    <recommendedName>
        <fullName evidence="5">Hemimethylated DNA-binding domain-containing protein</fullName>
    </recommendedName>
</protein>
<organism evidence="6">
    <name type="scientific">Amphora coffeiformis</name>
    <dbReference type="NCBI Taxonomy" id="265554"/>
    <lineage>
        <taxon>Eukaryota</taxon>
        <taxon>Sar</taxon>
        <taxon>Stramenopiles</taxon>
        <taxon>Ochrophyta</taxon>
        <taxon>Bacillariophyta</taxon>
        <taxon>Bacillariophyceae</taxon>
        <taxon>Bacillariophycidae</taxon>
        <taxon>Thalassiophysales</taxon>
        <taxon>Catenulaceae</taxon>
        <taxon>Amphora</taxon>
    </lineage>
</organism>
<evidence type="ECO:0000256" key="3">
    <source>
        <dbReference type="PROSITE-ProRule" id="PRU00339"/>
    </source>
</evidence>
<feature type="repeat" description="TPR" evidence="3">
    <location>
        <begin position="715"/>
        <end position="748"/>
    </location>
</feature>
<evidence type="ECO:0000256" key="1">
    <source>
        <dbReference type="ARBA" id="ARBA00022737"/>
    </source>
</evidence>
<sequence>MTFCVLGRGSSSLVFFFFTTKKRTTTTITTAASTSLRFLSSTNNGNNNSSSSSGTVNKRITKTLYRQLLRWCKASSSSSSSSSSLTSKGDDDDINNTIPLTTLVPPVHLESPNNLNAFRLEVLAGIPAQSVLDDPIVARVRTMLPPQAEITRTTLTVPIHTVQDVQNVIRSVFRLNMSNTPNDDDDNDDDKNEKGYQKQRLAATFTALKSLNELSDGYLDAIQVQRQSHMDRTGVAFRVGQVVQHQQERWRGVIAKWDIRRGGGGGNPATRTSLTTKDYSDATTNTTNTTIAGNTGNQNVVYDIILDAGDAHGMGSSSGWSQAGASELQLVDDAALVRIHSTLLRDYFTRFSARDQRFLPNELVAYQFPVDVVNPNNNNNNNTISTTDAKLCLELIQAVQEFAGRLERCILDETSCPGDRGMVLLHKILERLQAVTKGDVFSRQERYQNKKDDSFSPLTTVAHHLHALLHLHLEVVDVNHQRKTCKEVKPKIHFSLGDVVRHKRFGFRGVVVTWDPKPAMDVRRWDGVQEIENPMEKPFYHVIPDPNDCIRVFGGERSTRYVCEDNLELCPKADRNISIDMEPVWTRTEDGDYKPPDEIKYRFGEDMEDDGITERCMTRIQDEYNSLYLLGRESTVRDPLASKLSLQKLIDFLQVVDTASDANPVQETIKEMRKAHVRRDLRWRLETGVSELLSGRGENAMEIYKMVVREDPTYAEAWNKLATCQYMYGKHEESMESTRKVLELDPNHLQAIIGLGLIHFENEEYQQAVKQFRRALEIDPWSPIGAKLSMTLDLLDKILIREEILD</sequence>
<accession>A0A7S3KZH7</accession>
<feature type="repeat" description="TPR" evidence="3">
    <location>
        <begin position="749"/>
        <end position="782"/>
    </location>
</feature>
<dbReference type="Pfam" id="PF07719">
    <property type="entry name" value="TPR_2"/>
    <property type="match status" value="1"/>
</dbReference>
<dbReference type="Gene3D" id="1.25.40.10">
    <property type="entry name" value="Tetratricopeptide repeat domain"/>
    <property type="match status" value="1"/>
</dbReference>
<dbReference type="InterPro" id="IPR011990">
    <property type="entry name" value="TPR-like_helical_dom_sf"/>
</dbReference>
<feature type="region of interest" description="Disordered" evidence="4">
    <location>
        <begin position="76"/>
        <end position="97"/>
    </location>
</feature>
<dbReference type="EMBL" id="HBIM01004701">
    <property type="protein sequence ID" value="CAE0406092.1"/>
    <property type="molecule type" value="Transcribed_RNA"/>
</dbReference>
<dbReference type="SMART" id="SM00992">
    <property type="entry name" value="YccV-like"/>
    <property type="match status" value="2"/>
</dbReference>
<dbReference type="PANTHER" id="PTHR48439:SF1">
    <property type="entry name" value="HEMIMETHYLATED DNA-BINDING DOMAIN-CONTAINING PROTEIN"/>
    <property type="match status" value="1"/>
</dbReference>
<dbReference type="NCBIfam" id="TIGR02097">
    <property type="entry name" value="yccV"/>
    <property type="match status" value="1"/>
</dbReference>
<dbReference type="AlphaFoldDB" id="A0A7S3KZH7"/>
<keyword evidence="1" id="KW-0677">Repeat</keyword>
<dbReference type="InterPro" id="IPR011722">
    <property type="entry name" value="Hemimethylated_DNA-bd_dom"/>
</dbReference>
<evidence type="ECO:0000259" key="5">
    <source>
        <dbReference type="SMART" id="SM00992"/>
    </source>
</evidence>
<proteinExistence type="predicted"/>
<dbReference type="Pfam" id="PF13181">
    <property type="entry name" value="TPR_8"/>
    <property type="match status" value="1"/>
</dbReference>
<dbReference type="PROSITE" id="PS50005">
    <property type="entry name" value="TPR"/>
    <property type="match status" value="2"/>
</dbReference>
<reference evidence="6" key="1">
    <citation type="submission" date="2021-01" db="EMBL/GenBank/DDBJ databases">
        <authorList>
            <person name="Corre E."/>
            <person name="Pelletier E."/>
            <person name="Niang G."/>
            <person name="Scheremetjew M."/>
            <person name="Finn R."/>
            <person name="Kale V."/>
            <person name="Holt S."/>
            <person name="Cochrane G."/>
            <person name="Meng A."/>
            <person name="Brown T."/>
            <person name="Cohen L."/>
        </authorList>
    </citation>
    <scope>NUCLEOTIDE SEQUENCE</scope>
    <source>
        <strain evidence="6">CCMP127</strain>
    </source>
</reference>
<feature type="domain" description="Hemimethylated DNA-binding" evidence="5">
    <location>
        <begin position="234"/>
        <end position="361"/>
    </location>
</feature>